<evidence type="ECO:0000313" key="2">
    <source>
        <dbReference type="EMBL" id="PTX39015.1"/>
    </source>
</evidence>
<accession>A0A2T6A5E4</accession>
<keyword evidence="3" id="KW-1185">Reference proteome</keyword>
<evidence type="ECO:0000313" key="3">
    <source>
        <dbReference type="Proteomes" id="UP000244069"/>
    </source>
</evidence>
<organism evidence="2 3">
    <name type="scientific">Allosediminivita pacifica</name>
    <dbReference type="NCBI Taxonomy" id="1267769"/>
    <lineage>
        <taxon>Bacteria</taxon>
        <taxon>Pseudomonadati</taxon>
        <taxon>Pseudomonadota</taxon>
        <taxon>Alphaproteobacteria</taxon>
        <taxon>Rhodobacterales</taxon>
        <taxon>Paracoccaceae</taxon>
        <taxon>Allosediminivita</taxon>
    </lineage>
</organism>
<feature type="compositionally biased region" description="Basic residues" evidence="1">
    <location>
        <begin position="199"/>
        <end position="213"/>
    </location>
</feature>
<protein>
    <submittedName>
        <fullName evidence="2">Uncharacterized protein</fullName>
    </submittedName>
</protein>
<comment type="caution">
    <text evidence="2">The sequence shown here is derived from an EMBL/GenBank/DDBJ whole genome shotgun (WGS) entry which is preliminary data.</text>
</comment>
<dbReference type="RefSeq" id="WP_107978740.1">
    <property type="nucleotide sequence ID" value="NZ_BMEZ01000040.1"/>
</dbReference>
<dbReference type="Proteomes" id="UP000244069">
    <property type="component" value="Unassembled WGS sequence"/>
</dbReference>
<gene>
    <name evidence="2" type="ORF">C8N44_1408</name>
</gene>
<name>A0A2T6A5E4_9RHOB</name>
<sequence>MAVTLWIEDGRNTPLVNSGGRPHALIAAFAERHVALTLDMAEALAELEGADAPAEVRLWGAGFRLAGEAVGQARTLGATRFWQASVPSFMTTVAEPLLRKAMQRCGAVALPGQTPLGASPTGNWQTSYRAQLDALLLDMDGMGQGFWAEAALRLYGSALHTVQARRTGPTHFEPEPLLVRLLFENEPILPEAARLSRRLKRVRNKSQRKRSGARPKEGGVTGLRSSTSLEDLNDALMSELVLPPPMLADRILHEGLLVRHRPPYRQPRRDVLMITLADRREARDRDAAAIIKAAWADAALRLQILLAQIGLEKSDLVWSEIGKAGHSAAVLRVETQDFPSGLDPLLMEGAVRRMRLFRSDLMPGLVDTLSSVQGDVPDAEEPAAVVWSGMAKAALRQIAMTGHREPRSSLHATQAPRPMDYARRIALVTFPSSGPLADQARGDAASVRSNLSAALRTTLEEDFDIIGFIPPEGAMSRGAVFSLAGSLIPGGSVDLAIDDDLPAGEAVGRLVGAMSAEIISAVLEAINAR</sequence>
<dbReference type="AlphaFoldDB" id="A0A2T6A5E4"/>
<dbReference type="OrthoDB" id="7854000at2"/>
<proteinExistence type="predicted"/>
<reference evidence="2 3" key="1">
    <citation type="submission" date="2018-04" db="EMBL/GenBank/DDBJ databases">
        <title>Genomic Encyclopedia of Archaeal and Bacterial Type Strains, Phase II (KMG-II): from individual species to whole genera.</title>
        <authorList>
            <person name="Goeker M."/>
        </authorList>
    </citation>
    <scope>NUCLEOTIDE SEQUENCE [LARGE SCALE GENOMIC DNA]</scope>
    <source>
        <strain evidence="2 3">DSM 29329</strain>
    </source>
</reference>
<dbReference type="EMBL" id="QBKN01000040">
    <property type="protein sequence ID" value="PTX39015.1"/>
    <property type="molecule type" value="Genomic_DNA"/>
</dbReference>
<feature type="region of interest" description="Disordered" evidence="1">
    <location>
        <begin position="199"/>
        <end position="225"/>
    </location>
</feature>
<evidence type="ECO:0000256" key="1">
    <source>
        <dbReference type="SAM" id="MobiDB-lite"/>
    </source>
</evidence>